<comment type="similarity">
    <text evidence="2">Belongs to the MIF family.</text>
</comment>
<dbReference type="GO" id="GO:0004167">
    <property type="term" value="F:dopachrome isomerase activity"/>
    <property type="evidence" value="ECO:0007669"/>
    <property type="project" value="UniProtKB-EC"/>
</dbReference>
<evidence type="ECO:0000256" key="9">
    <source>
        <dbReference type="ARBA" id="ARBA00039086"/>
    </source>
</evidence>
<dbReference type="EMBL" id="DF237446">
    <property type="protein sequence ID" value="GAQ89207.1"/>
    <property type="molecule type" value="Genomic_DNA"/>
</dbReference>
<evidence type="ECO:0000256" key="12">
    <source>
        <dbReference type="ARBA" id="ARBA00042730"/>
    </source>
</evidence>
<dbReference type="GO" id="GO:0005125">
    <property type="term" value="F:cytokine activity"/>
    <property type="evidence" value="ECO:0007669"/>
    <property type="project" value="UniProtKB-KW"/>
</dbReference>
<sequence length="115" mass="12348">MPTLKLQTNVPGDTVTTSDFLKEASKAVAKIIGKPEAYVLVTIQTGVPTTFAGTEEPAAYGEIISIGGLNPDVNRKLSGAIAELLQKLFNIPANRYYIKFSDVARPDFGWNGGTF</sequence>
<comment type="catalytic activity">
    <reaction evidence="6">
        <text>3-phenylpyruvate = enol-phenylpyruvate</text>
        <dbReference type="Rhea" id="RHEA:17097"/>
        <dbReference type="ChEBI" id="CHEBI:16815"/>
        <dbReference type="ChEBI" id="CHEBI:18005"/>
        <dbReference type="EC" id="5.3.2.1"/>
    </reaction>
</comment>
<keyword evidence="4" id="KW-0964">Secreted</keyword>
<dbReference type="PANTHER" id="PTHR11954:SF6">
    <property type="entry name" value="MACROPHAGE MIGRATION INHIBITORY FACTOR"/>
    <property type="match status" value="1"/>
</dbReference>
<evidence type="ECO:0000256" key="3">
    <source>
        <dbReference type="ARBA" id="ARBA00022514"/>
    </source>
</evidence>
<dbReference type="Gene3D" id="3.30.429.10">
    <property type="entry name" value="Macrophage Migration Inhibitory Factor"/>
    <property type="match status" value="1"/>
</dbReference>
<dbReference type="Pfam" id="PF01187">
    <property type="entry name" value="MIF"/>
    <property type="match status" value="1"/>
</dbReference>
<dbReference type="InterPro" id="IPR014347">
    <property type="entry name" value="Tautomerase/MIF_sf"/>
</dbReference>
<evidence type="ECO:0000313" key="14">
    <source>
        <dbReference type="Proteomes" id="UP000054558"/>
    </source>
</evidence>
<comment type="subcellular location">
    <subcellularLocation>
        <location evidence="1">Secreted</location>
    </subcellularLocation>
</comment>
<evidence type="ECO:0000256" key="4">
    <source>
        <dbReference type="ARBA" id="ARBA00022525"/>
    </source>
</evidence>
<evidence type="ECO:0000313" key="13">
    <source>
        <dbReference type="EMBL" id="GAQ89207.1"/>
    </source>
</evidence>
<evidence type="ECO:0000256" key="6">
    <source>
        <dbReference type="ARBA" id="ARBA00036735"/>
    </source>
</evidence>
<evidence type="ECO:0000256" key="7">
    <source>
        <dbReference type="ARBA" id="ARBA00036823"/>
    </source>
</evidence>
<dbReference type="EC" id="5.3.3.12" evidence="8"/>
<evidence type="ECO:0000256" key="8">
    <source>
        <dbReference type="ARBA" id="ARBA00038932"/>
    </source>
</evidence>
<evidence type="ECO:0000256" key="2">
    <source>
        <dbReference type="ARBA" id="ARBA00005851"/>
    </source>
</evidence>
<dbReference type="GO" id="GO:0050178">
    <property type="term" value="F:phenylpyruvate tautomerase activity"/>
    <property type="evidence" value="ECO:0000318"/>
    <property type="project" value="GO_Central"/>
</dbReference>
<proteinExistence type="inferred from homology"/>
<keyword evidence="5" id="KW-0413">Isomerase</keyword>
<evidence type="ECO:0000256" key="10">
    <source>
        <dbReference type="ARBA" id="ARBA00041631"/>
    </source>
</evidence>
<keyword evidence="3" id="KW-0202">Cytokine</keyword>
<dbReference type="SUPFAM" id="SSF55331">
    <property type="entry name" value="Tautomerase/MIF"/>
    <property type="match status" value="1"/>
</dbReference>
<dbReference type="OMA" id="YINFFDM"/>
<comment type="catalytic activity">
    <reaction evidence="7">
        <text>L-dopachrome = 5,6-dihydroxyindole-2-carboxylate</text>
        <dbReference type="Rhea" id="RHEA:13041"/>
        <dbReference type="ChEBI" id="CHEBI:16875"/>
        <dbReference type="ChEBI" id="CHEBI:57509"/>
        <dbReference type="EC" id="5.3.3.12"/>
    </reaction>
</comment>
<dbReference type="AlphaFoldDB" id="A0A1Y1IKK0"/>
<organism evidence="13 14">
    <name type="scientific">Klebsormidium nitens</name>
    <name type="common">Green alga</name>
    <name type="synonym">Ulothrix nitens</name>
    <dbReference type="NCBI Taxonomy" id="105231"/>
    <lineage>
        <taxon>Eukaryota</taxon>
        <taxon>Viridiplantae</taxon>
        <taxon>Streptophyta</taxon>
        <taxon>Klebsormidiophyceae</taxon>
        <taxon>Klebsormidiales</taxon>
        <taxon>Klebsormidiaceae</taxon>
        <taxon>Klebsormidium</taxon>
    </lineage>
</organism>
<evidence type="ECO:0000256" key="5">
    <source>
        <dbReference type="ARBA" id="ARBA00023235"/>
    </source>
</evidence>
<reference evidence="13 14" key="1">
    <citation type="journal article" date="2014" name="Nat. Commun.">
        <title>Klebsormidium flaccidum genome reveals primary factors for plant terrestrial adaptation.</title>
        <authorList>
            <person name="Hori K."/>
            <person name="Maruyama F."/>
            <person name="Fujisawa T."/>
            <person name="Togashi T."/>
            <person name="Yamamoto N."/>
            <person name="Seo M."/>
            <person name="Sato S."/>
            <person name="Yamada T."/>
            <person name="Mori H."/>
            <person name="Tajima N."/>
            <person name="Moriyama T."/>
            <person name="Ikeuchi M."/>
            <person name="Watanabe M."/>
            <person name="Wada H."/>
            <person name="Kobayashi K."/>
            <person name="Saito M."/>
            <person name="Masuda T."/>
            <person name="Sasaki-Sekimoto Y."/>
            <person name="Mashiguchi K."/>
            <person name="Awai K."/>
            <person name="Shimojima M."/>
            <person name="Masuda S."/>
            <person name="Iwai M."/>
            <person name="Nobusawa T."/>
            <person name="Narise T."/>
            <person name="Kondo S."/>
            <person name="Saito H."/>
            <person name="Sato R."/>
            <person name="Murakawa M."/>
            <person name="Ihara Y."/>
            <person name="Oshima-Yamada Y."/>
            <person name="Ohtaka K."/>
            <person name="Satoh M."/>
            <person name="Sonobe K."/>
            <person name="Ishii M."/>
            <person name="Ohtani R."/>
            <person name="Kanamori-Sato M."/>
            <person name="Honoki R."/>
            <person name="Miyazaki D."/>
            <person name="Mochizuki H."/>
            <person name="Umetsu J."/>
            <person name="Higashi K."/>
            <person name="Shibata D."/>
            <person name="Kamiya Y."/>
            <person name="Sato N."/>
            <person name="Nakamura Y."/>
            <person name="Tabata S."/>
            <person name="Ida S."/>
            <person name="Kurokawa K."/>
            <person name="Ohta H."/>
        </authorList>
    </citation>
    <scope>NUCLEOTIDE SEQUENCE [LARGE SCALE GENOMIC DNA]</scope>
    <source>
        <strain evidence="13 14">NIES-2285</strain>
    </source>
</reference>
<name>A0A1Y1IKK0_KLENI</name>
<dbReference type="STRING" id="105231.A0A1Y1IKK0"/>
<dbReference type="Proteomes" id="UP000054558">
    <property type="component" value="Unassembled WGS sequence"/>
</dbReference>
<gene>
    <name evidence="13" type="ORF">KFL_004970040</name>
</gene>
<protein>
    <recommendedName>
        <fullName evidence="12">L-dopachrome isomerase</fullName>
        <ecNumber evidence="9">5.3.2.1</ecNumber>
        <ecNumber evidence="8">5.3.3.12</ecNumber>
    </recommendedName>
    <alternativeName>
        <fullName evidence="10">L-dopachrome tautomerase</fullName>
    </alternativeName>
    <alternativeName>
        <fullName evidence="11">Phenylpyruvate tautomerase</fullName>
    </alternativeName>
</protein>
<accession>A0A1Y1IKK0</accession>
<dbReference type="OrthoDB" id="255819at2759"/>
<keyword evidence="14" id="KW-1185">Reference proteome</keyword>
<dbReference type="InterPro" id="IPR001398">
    <property type="entry name" value="Macrophage_inhib_fac"/>
</dbReference>
<evidence type="ECO:0000256" key="1">
    <source>
        <dbReference type="ARBA" id="ARBA00004613"/>
    </source>
</evidence>
<dbReference type="EC" id="5.3.2.1" evidence="9"/>
<evidence type="ECO:0000256" key="11">
    <source>
        <dbReference type="ARBA" id="ARBA00041912"/>
    </source>
</evidence>
<dbReference type="GO" id="GO:0005615">
    <property type="term" value="C:extracellular space"/>
    <property type="evidence" value="ECO:0000318"/>
    <property type="project" value="GO_Central"/>
</dbReference>
<dbReference type="PANTHER" id="PTHR11954">
    <property type="entry name" value="D-DOPACHROME DECARBOXYLASE"/>
    <property type="match status" value="1"/>
</dbReference>